<feature type="domain" description="EGF-like" evidence="8">
    <location>
        <begin position="597"/>
        <end position="639"/>
    </location>
</feature>
<dbReference type="SUPFAM" id="SSF57184">
    <property type="entry name" value="Growth factor receptor domain"/>
    <property type="match status" value="1"/>
</dbReference>
<evidence type="ECO:0000256" key="3">
    <source>
        <dbReference type="ARBA" id="ARBA00022737"/>
    </source>
</evidence>
<evidence type="ECO:0000256" key="4">
    <source>
        <dbReference type="ARBA" id="ARBA00023157"/>
    </source>
</evidence>
<keyword evidence="1 5" id="KW-0245">EGF-like domain</keyword>
<organism evidence="10 11">
    <name type="scientific">Ditylenchus destructor</name>
    <dbReference type="NCBI Taxonomy" id="166010"/>
    <lineage>
        <taxon>Eukaryota</taxon>
        <taxon>Metazoa</taxon>
        <taxon>Ecdysozoa</taxon>
        <taxon>Nematoda</taxon>
        <taxon>Chromadorea</taxon>
        <taxon>Rhabditida</taxon>
        <taxon>Tylenchina</taxon>
        <taxon>Tylenchomorpha</taxon>
        <taxon>Sphaerularioidea</taxon>
        <taxon>Anguinidae</taxon>
        <taxon>Anguininae</taxon>
        <taxon>Ditylenchus</taxon>
    </lineage>
</organism>
<dbReference type="SMART" id="SM00179">
    <property type="entry name" value="EGF_CA"/>
    <property type="match status" value="8"/>
</dbReference>
<dbReference type="AlphaFoldDB" id="A0AAD4R7Y6"/>
<comment type="caution">
    <text evidence="5">Lacks conserved residue(s) required for the propagation of feature annotation.</text>
</comment>
<dbReference type="InterPro" id="IPR049883">
    <property type="entry name" value="NOTCH1_EGF-like"/>
</dbReference>
<feature type="disulfide bond" evidence="5">
    <location>
        <begin position="562"/>
        <end position="579"/>
    </location>
</feature>
<dbReference type="Proteomes" id="UP001201812">
    <property type="component" value="Unassembled WGS sequence"/>
</dbReference>
<feature type="domain" description="NIDO" evidence="9">
    <location>
        <begin position="112"/>
        <end position="258"/>
    </location>
</feature>
<dbReference type="SUPFAM" id="SSF57196">
    <property type="entry name" value="EGF/Laminin"/>
    <property type="match status" value="2"/>
</dbReference>
<reference evidence="10" key="1">
    <citation type="submission" date="2022-01" db="EMBL/GenBank/DDBJ databases">
        <title>Genome Sequence Resource for Two Populations of Ditylenchus destructor, the Migratory Endoparasitic Phytonematode.</title>
        <authorList>
            <person name="Zhang H."/>
            <person name="Lin R."/>
            <person name="Xie B."/>
        </authorList>
    </citation>
    <scope>NUCLEOTIDE SEQUENCE</scope>
    <source>
        <strain evidence="10">BazhouSP</strain>
    </source>
</reference>
<keyword evidence="4 5" id="KW-1015">Disulfide bond</keyword>
<dbReference type="Gene3D" id="2.10.25.10">
    <property type="entry name" value="Laminin"/>
    <property type="match status" value="7"/>
</dbReference>
<dbReference type="GO" id="GO:0071944">
    <property type="term" value="C:cell periphery"/>
    <property type="evidence" value="ECO:0007669"/>
    <property type="project" value="UniProtKB-ARBA"/>
</dbReference>
<dbReference type="PANTHER" id="PTHR24050">
    <property type="entry name" value="PA14 DOMAIN-CONTAINING PROTEIN"/>
    <property type="match status" value="1"/>
</dbReference>
<dbReference type="PROSITE" id="PS01186">
    <property type="entry name" value="EGF_2"/>
    <property type="match status" value="4"/>
</dbReference>
<feature type="domain" description="EGF-like" evidence="8">
    <location>
        <begin position="551"/>
        <end position="592"/>
    </location>
</feature>
<dbReference type="PROSITE" id="PS01187">
    <property type="entry name" value="EGF_CA"/>
    <property type="match status" value="3"/>
</dbReference>
<dbReference type="InterPro" id="IPR018097">
    <property type="entry name" value="EGF_Ca-bd_CS"/>
</dbReference>
<dbReference type="InterPro" id="IPR024731">
    <property type="entry name" value="NELL2-like_EGF"/>
</dbReference>
<dbReference type="FunFam" id="2.10.25.10:FF:000038">
    <property type="entry name" value="Fibrillin 2"/>
    <property type="match status" value="5"/>
</dbReference>
<feature type="domain" description="EGF-like" evidence="8">
    <location>
        <begin position="948"/>
        <end position="988"/>
    </location>
</feature>
<evidence type="ECO:0000259" key="9">
    <source>
        <dbReference type="PROSITE" id="PS51220"/>
    </source>
</evidence>
<evidence type="ECO:0000256" key="7">
    <source>
        <dbReference type="SAM" id="Phobius"/>
    </source>
</evidence>
<feature type="domain" description="EGF-like" evidence="8">
    <location>
        <begin position="640"/>
        <end position="678"/>
    </location>
</feature>
<sequence>MILTAFACVESRNSERRSQHPRYRRQFDTSNASQIDLNITVPYIFQARLYPYGQNQDDQLAQSEVQALKLQTPLTFLEKNYEIIYIHRDGFVTFNPDFGLQNPTKLPIPDSQIISVFWQRSHDMRVFFRESTDPNILGLAHSEVNIQYRYGNDFVVKSVIVITWEEGRSEKDSDAKAKNDNVFQIALILGENACFAHIVYSRLRLNGDNKPVAGLSGGYGENAYTFSLPSSGTADALQFIEKSNIGIPGEWLFRIDEERIYLCGAGFQGLECVDSCGPSQWYLDCSRICHCVDGNECNKETGECPDGKCNPGWEGSPTCDQDIDECAEANIECPNEQPDCVNTPGAYLCLCFEYDNATNTCKGSKPSSPTENIPVPVMPLVPLLVPSTSPRPTSRRIATSGVVTSDTDMPKPPAKLDISHFVGTIPSASFVPSEPLKVSTLSPMTIRPMLAPRKQPTPVSALPFPSPPSTPIVQSPVITHECQRCHQMAQCIDGRCICVPGWIGDGQRCEDLDECANNHACGLHAECQNTPGSYQCVCNTGFIATQNGCVDVDECADGLVQCHGGNSSMCVNTMGGYECRCRSGYTGTPDSAHGCVDVDECEVSQYYCGDKATCKNLPGAFQCECFEGYEKAPNSNHCVDMDECMHNPCHPAAVCTNFAGTFHCECADGFIGDGVECHETILYPIAKDALTISNMKDIMPVQLQEPLYLFGKSYSSAYVSANGIISFDGPIAEKLLRNPVEVHTPAFMPFHLSYNPATSGPILFQQISENSAKDENGLLTRASITIQSKYHDHEFRAKSLYIFTFERMRETNLEKSNTFQVAIAQGTNNVTYVTFLYENLESSPRGFAGITYPSGLVTVPTELLVSNSNVGQNGKWIFRIDGSGSTFTCPAGLQGPPVCQQDCPAGTWGFGCVLQCRCAGAMPCDFRNGYCANGKCLDGYTGTNCYDDVDECALEQHKCDPNATCSNTAGSYTCKCNSKYVGNGFNCEAVDECFMRFNSYCASNAHCDSTDIHYPECVCNDGFHGDGRRLCELNDIEPETTTSAKAVLLEVTNNKKVPDSESNENPFVMNNWITEETKQATSGHNTTEMPKHTTKIKTEIEHNDVDPEIYTSTSGQDSLTDTSGTMMILVPLVLFSIWVLLTVALILLCCCRRRPGRSDKFAPRTLGVSWNPRDINSRDYTSTRNSYFSQFSYT</sequence>
<dbReference type="PROSITE" id="PS51220">
    <property type="entry name" value="NIDO"/>
    <property type="match status" value="1"/>
</dbReference>
<name>A0AAD4R7Y6_9BILA</name>
<dbReference type="CDD" id="cd00054">
    <property type="entry name" value="EGF_CA"/>
    <property type="match status" value="6"/>
</dbReference>
<evidence type="ECO:0000313" key="11">
    <source>
        <dbReference type="Proteomes" id="UP001201812"/>
    </source>
</evidence>
<dbReference type="InterPro" id="IPR000742">
    <property type="entry name" value="EGF"/>
</dbReference>
<feature type="domain" description="EGF-like" evidence="8">
    <location>
        <begin position="511"/>
        <end position="550"/>
    </location>
</feature>
<keyword evidence="7" id="KW-0472">Membrane</keyword>
<evidence type="ECO:0000256" key="1">
    <source>
        <dbReference type="ARBA" id="ARBA00022536"/>
    </source>
</evidence>
<feature type="domain" description="EGF-like" evidence="8">
    <location>
        <begin position="989"/>
        <end position="1032"/>
    </location>
</feature>
<keyword evidence="7" id="KW-0812">Transmembrane</keyword>
<evidence type="ECO:0000256" key="5">
    <source>
        <dbReference type="PROSITE-ProRule" id="PRU00076"/>
    </source>
</evidence>
<evidence type="ECO:0000256" key="2">
    <source>
        <dbReference type="ARBA" id="ARBA00022729"/>
    </source>
</evidence>
<dbReference type="GO" id="GO:0007160">
    <property type="term" value="P:cell-matrix adhesion"/>
    <property type="evidence" value="ECO:0007669"/>
    <property type="project" value="InterPro"/>
</dbReference>
<dbReference type="Pfam" id="PF07645">
    <property type="entry name" value="EGF_CA"/>
    <property type="match status" value="4"/>
</dbReference>
<dbReference type="InterPro" id="IPR009030">
    <property type="entry name" value="Growth_fac_rcpt_cys_sf"/>
</dbReference>
<dbReference type="GO" id="GO:0005509">
    <property type="term" value="F:calcium ion binding"/>
    <property type="evidence" value="ECO:0007669"/>
    <property type="project" value="InterPro"/>
</dbReference>
<evidence type="ECO:0000256" key="6">
    <source>
        <dbReference type="SAM" id="MobiDB-lite"/>
    </source>
</evidence>
<dbReference type="SMART" id="SM00539">
    <property type="entry name" value="NIDO"/>
    <property type="match status" value="2"/>
</dbReference>
<dbReference type="InterPro" id="IPR001881">
    <property type="entry name" value="EGF-like_Ca-bd_dom"/>
</dbReference>
<dbReference type="Gene3D" id="2.170.300.10">
    <property type="entry name" value="Tie2 ligand-binding domain superfamily"/>
    <property type="match status" value="2"/>
</dbReference>
<dbReference type="PANTHER" id="PTHR24050:SF28">
    <property type="entry name" value="UROMODULIN-LIKE"/>
    <property type="match status" value="1"/>
</dbReference>
<protein>
    <submittedName>
        <fullName evidence="10">Calcium-binding EGF domain-containing protein</fullName>
    </submittedName>
</protein>
<dbReference type="InterPro" id="IPR000152">
    <property type="entry name" value="EGF-type_Asp/Asn_hydroxyl_site"/>
</dbReference>
<keyword evidence="7" id="KW-1133">Transmembrane helix</keyword>
<dbReference type="InterPro" id="IPR052235">
    <property type="entry name" value="Nephronectin_domain"/>
</dbReference>
<evidence type="ECO:0000259" key="8">
    <source>
        <dbReference type="PROSITE" id="PS50026"/>
    </source>
</evidence>
<comment type="caution">
    <text evidence="10">The sequence shown here is derived from an EMBL/GenBank/DDBJ whole genome shotgun (WGS) entry which is preliminary data.</text>
</comment>
<feature type="region of interest" description="Disordered" evidence="6">
    <location>
        <begin position="385"/>
        <end position="411"/>
    </location>
</feature>
<dbReference type="EMBL" id="JAKKPZ010000001">
    <property type="protein sequence ID" value="KAI1729049.1"/>
    <property type="molecule type" value="Genomic_DNA"/>
</dbReference>
<feature type="compositionally biased region" description="Low complexity" evidence="6">
    <location>
        <begin position="385"/>
        <end position="396"/>
    </location>
</feature>
<feature type="transmembrane region" description="Helical" evidence="7">
    <location>
        <begin position="1126"/>
        <end position="1150"/>
    </location>
</feature>
<dbReference type="PROSITE" id="PS00010">
    <property type="entry name" value="ASX_HYDROXYL"/>
    <property type="match status" value="5"/>
</dbReference>
<keyword evidence="11" id="KW-1185">Reference proteome</keyword>
<keyword evidence="2" id="KW-0732">Signal</keyword>
<dbReference type="SMART" id="SM00181">
    <property type="entry name" value="EGF"/>
    <property type="match status" value="9"/>
</dbReference>
<proteinExistence type="predicted"/>
<dbReference type="Pfam" id="PF06119">
    <property type="entry name" value="NIDO"/>
    <property type="match status" value="2"/>
</dbReference>
<dbReference type="Pfam" id="PF12947">
    <property type="entry name" value="EGF_3"/>
    <property type="match status" value="2"/>
</dbReference>
<dbReference type="InterPro" id="IPR003886">
    <property type="entry name" value="NIDO_dom"/>
</dbReference>
<dbReference type="PROSITE" id="PS50026">
    <property type="entry name" value="EGF_3"/>
    <property type="match status" value="6"/>
</dbReference>
<evidence type="ECO:0000313" key="10">
    <source>
        <dbReference type="EMBL" id="KAI1729049.1"/>
    </source>
</evidence>
<accession>A0AAD4R7Y6</accession>
<keyword evidence="3" id="KW-0677">Repeat</keyword>
<gene>
    <name evidence="10" type="ORF">DdX_01267</name>
</gene>